<reference evidence="2 3" key="1">
    <citation type="submission" date="2015-10" db="EMBL/GenBank/DDBJ databases">
        <title>Mycobacterium gordonae draft genome assembly.</title>
        <authorList>
            <person name="Ustinova V."/>
            <person name="Smirnova T."/>
            <person name="Blagodatskikh K."/>
            <person name="Varlamov D."/>
            <person name="Larionova E."/>
            <person name="Chernousova L."/>
        </authorList>
    </citation>
    <scope>NUCLEOTIDE SEQUENCE [LARGE SCALE GENOMIC DNA]</scope>
    <source>
        <strain evidence="2 3">CTRI 14-8773</strain>
    </source>
</reference>
<sequence>MSQPLPSLHHVVFAIAPERLDRAADYLTALGFQFLAFELEHLGLQIRLDWDRGIELIAPTAAAPMDVGTAAHFLARNGDGLFSVVVRTADCDAAEHAAARYGVKSDFRQRHEGDGFELTEVKLEALCGIPLTLMTTNMPEGQAITP</sequence>
<organism evidence="2 3">
    <name type="scientific">Mycobacterium gordonae</name>
    <dbReference type="NCBI Taxonomy" id="1778"/>
    <lineage>
        <taxon>Bacteria</taxon>
        <taxon>Bacillati</taxon>
        <taxon>Actinomycetota</taxon>
        <taxon>Actinomycetes</taxon>
        <taxon>Mycobacteriales</taxon>
        <taxon>Mycobacteriaceae</taxon>
        <taxon>Mycobacterium</taxon>
    </lineage>
</organism>
<name>A0A0Q2RQT5_MYCGO</name>
<dbReference type="RefSeq" id="WP_055579529.1">
    <property type="nucleotide sequence ID" value="NZ_LKTM01000310.1"/>
</dbReference>
<evidence type="ECO:0000313" key="2">
    <source>
        <dbReference type="EMBL" id="KQH77611.1"/>
    </source>
</evidence>
<feature type="domain" description="Glyoxalase-like" evidence="1">
    <location>
        <begin position="8"/>
        <end position="115"/>
    </location>
</feature>
<gene>
    <name evidence="2" type="ORF">AO501_33560</name>
</gene>
<dbReference type="SUPFAM" id="SSF54593">
    <property type="entry name" value="Glyoxalase/Bleomycin resistance protein/Dihydroxybiphenyl dioxygenase"/>
    <property type="match status" value="1"/>
</dbReference>
<dbReference type="InterPro" id="IPR029068">
    <property type="entry name" value="Glyas_Bleomycin-R_OHBP_Dase"/>
</dbReference>
<proteinExistence type="predicted"/>
<dbReference type="Gene3D" id="3.10.180.10">
    <property type="entry name" value="2,3-Dihydroxybiphenyl 1,2-Dioxygenase, domain 1"/>
    <property type="match status" value="1"/>
</dbReference>
<evidence type="ECO:0000259" key="1">
    <source>
        <dbReference type="Pfam" id="PF13468"/>
    </source>
</evidence>
<dbReference type="Proteomes" id="UP000051677">
    <property type="component" value="Unassembled WGS sequence"/>
</dbReference>
<dbReference type="InterPro" id="IPR025870">
    <property type="entry name" value="Glyoxalase-like_dom"/>
</dbReference>
<dbReference type="AlphaFoldDB" id="A0A0Q2RQT5"/>
<dbReference type="EMBL" id="LKTM01000310">
    <property type="protein sequence ID" value="KQH77611.1"/>
    <property type="molecule type" value="Genomic_DNA"/>
</dbReference>
<evidence type="ECO:0000313" key="3">
    <source>
        <dbReference type="Proteomes" id="UP000051677"/>
    </source>
</evidence>
<comment type="caution">
    <text evidence="2">The sequence shown here is derived from an EMBL/GenBank/DDBJ whole genome shotgun (WGS) entry which is preliminary data.</text>
</comment>
<accession>A0A0Q2RQT5</accession>
<dbReference type="Pfam" id="PF13468">
    <property type="entry name" value="Glyoxalase_3"/>
    <property type="match status" value="1"/>
</dbReference>
<dbReference type="OrthoDB" id="9180364at2"/>
<protein>
    <recommendedName>
        <fullName evidence="1">Glyoxalase-like domain-containing protein</fullName>
    </recommendedName>
</protein>